<keyword evidence="1" id="KW-1133">Transmembrane helix</keyword>
<name>A0A9D1F040_9BACT</name>
<evidence type="ECO:0000313" key="3">
    <source>
        <dbReference type="Proteomes" id="UP000823928"/>
    </source>
</evidence>
<feature type="transmembrane region" description="Helical" evidence="1">
    <location>
        <begin position="15"/>
        <end position="36"/>
    </location>
</feature>
<dbReference type="AlphaFoldDB" id="A0A9D1F040"/>
<organism evidence="2 3">
    <name type="scientific">Candidatus Scatousia excrementigallinarum</name>
    <dbReference type="NCBI Taxonomy" id="2840935"/>
    <lineage>
        <taxon>Bacteria</taxon>
        <taxon>Candidatus Scatousia</taxon>
    </lineage>
</organism>
<evidence type="ECO:0000313" key="2">
    <source>
        <dbReference type="EMBL" id="HIS37120.1"/>
    </source>
</evidence>
<sequence>MDLTSQIALNQGLTFLAWATGIVIIIVGAFLVKLIYDLIKLSKNVNETAILINTELKPTLNELNETLRSINAIVKNTDQGVDSFKNAVEKTLGKTKLVSESIIGGIIKGFTTVYKMFTKK</sequence>
<keyword evidence="1" id="KW-0812">Transmembrane</keyword>
<proteinExistence type="predicted"/>
<comment type="caution">
    <text evidence="2">The sequence shown here is derived from an EMBL/GenBank/DDBJ whole genome shotgun (WGS) entry which is preliminary data.</text>
</comment>
<gene>
    <name evidence="2" type="ORF">IAC10_10920</name>
</gene>
<evidence type="ECO:0008006" key="4">
    <source>
        <dbReference type="Google" id="ProtNLM"/>
    </source>
</evidence>
<dbReference type="Proteomes" id="UP000823928">
    <property type="component" value="Unassembled WGS sequence"/>
</dbReference>
<evidence type="ECO:0000256" key="1">
    <source>
        <dbReference type="SAM" id="Phobius"/>
    </source>
</evidence>
<reference evidence="2" key="2">
    <citation type="journal article" date="2021" name="PeerJ">
        <title>Extensive microbial diversity within the chicken gut microbiome revealed by metagenomics and culture.</title>
        <authorList>
            <person name="Gilroy R."/>
            <person name="Ravi A."/>
            <person name="Getino M."/>
            <person name="Pursley I."/>
            <person name="Horton D.L."/>
            <person name="Alikhan N.F."/>
            <person name="Baker D."/>
            <person name="Gharbi K."/>
            <person name="Hall N."/>
            <person name="Watson M."/>
            <person name="Adriaenssens E.M."/>
            <person name="Foster-Nyarko E."/>
            <person name="Jarju S."/>
            <person name="Secka A."/>
            <person name="Antonio M."/>
            <person name="Oren A."/>
            <person name="Chaudhuri R.R."/>
            <person name="La Ragione R."/>
            <person name="Hildebrand F."/>
            <person name="Pallen M.J."/>
        </authorList>
    </citation>
    <scope>NUCLEOTIDE SEQUENCE</scope>
    <source>
        <strain evidence="2">6276</strain>
    </source>
</reference>
<reference evidence="2" key="1">
    <citation type="submission" date="2020-10" db="EMBL/GenBank/DDBJ databases">
        <authorList>
            <person name="Gilroy R."/>
        </authorList>
    </citation>
    <scope>NUCLEOTIDE SEQUENCE</scope>
    <source>
        <strain evidence="2">6276</strain>
    </source>
</reference>
<dbReference type="EMBL" id="DVIU01000215">
    <property type="protein sequence ID" value="HIS37120.1"/>
    <property type="molecule type" value="Genomic_DNA"/>
</dbReference>
<protein>
    <recommendedName>
        <fullName evidence="4">DUF948 domain-containing protein</fullName>
    </recommendedName>
</protein>
<keyword evidence="1" id="KW-0472">Membrane</keyword>
<accession>A0A9D1F040</accession>